<dbReference type="InterPro" id="IPR016024">
    <property type="entry name" value="ARM-type_fold"/>
</dbReference>
<dbReference type="SMART" id="SM00567">
    <property type="entry name" value="EZ_HEAT"/>
    <property type="match status" value="4"/>
</dbReference>
<dbReference type="EMBL" id="CP025066">
    <property type="protein sequence ID" value="AUX08603.1"/>
    <property type="molecule type" value="Genomic_DNA"/>
</dbReference>
<dbReference type="AlphaFoldDB" id="A0A343THN1"/>
<evidence type="ECO:0000313" key="2">
    <source>
        <dbReference type="EMBL" id="AUX08603.1"/>
    </source>
</evidence>
<dbReference type="InterPro" id="IPR004155">
    <property type="entry name" value="PBS_lyase_HEAT"/>
</dbReference>
<dbReference type="PANTHER" id="PTHR12697:SF5">
    <property type="entry name" value="DEOXYHYPUSINE HYDROXYLASE"/>
    <property type="match status" value="1"/>
</dbReference>
<dbReference type="PANTHER" id="PTHR12697">
    <property type="entry name" value="PBS LYASE HEAT-LIKE PROTEIN"/>
    <property type="match status" value="1"/>
</dbReference>
<feature type="compositionally biased region" description="Acidic residues" evidence="1">
    <location>
        <begin position="12"/>
        <end position="37"/>
    </location>
</feature>
<proteinExistence type="predicted"/>
<dbReference type="Pfam" id="PF13646">
    <property type="entry name" value="HEAT_2"/>
    <property type="match status" value="1"/>
</dbReference>
<dbReference type="KEGG" id="hdf:AArcSl_0965"/>
<dbReference type="GO" id="GO:0016829">
    <property type="term" value="F:lyase activity"/>
    <property type="evidence" value="ECO:0007669"/>
    <property type="project" value="UniProtKB-KW"/>
</dbReference>
<dbReference type="OrthoDB" id="293146at2157"/>
<dbReference type="GO" id="GO:0016491">
    <property type="term" value="F:oxidoreductase activity"/>
    <property type="evidence" value="ECO:0007669"/>
    <property type="project" value="TreeGrafter"/>
</dbReference>
<organism evidence="2 3">
    <name type="scientific">Halalkaliarchaeum desulfuricum</name>
    <dbReference type="NCBI Taxonomy" id="2055893"/>
    <lineage>
        <taxon>Archaea</taxon>
        <taxon>Methanobacteriati</taxon>
        <taxon>Methanobacteriota</taxon>
        <taxon>Stenosarchaea group</taxon>
        <taxon>Halobacteria</taxon>
        <taxon>Halobacteriales</taxon>
        <taxon>Haloferacaceae</taxon>
        <taxon>Halalkaliarchaeum</taxon>
    </lineage>
</organism>
<reference evidence="3" key="1">
    <citation type="submission" date="2017-11" db="EMBL/GenBank/DDBJ databases">
        <title>Phenotypic and genomic properties of facultatively anaerobic sulfur-reducing natronoarchaea from hypersaline soda lakes.</title>
        <authorList>
            <person name="Sorokin D.Y."/>
            <person name="Kublanov I.V."/>
            <person name="Roman P."/>
            <person name="Sinninghe Damste J.S."/>
            <person name="Golyshin P.N."/>
            <person name="Rojo D."/>
            <person name="Ciordia S."/>
            <person name="Mena M.D.C."/>
            <person name="Ferrer M."/>
            <person name="Messina E."/>
            <person name="Smedile F."/>
            <person name="La Spada G."/>
            <person name="La Cono V."/>
            <person name="Yakimov M.M."/>
        </authorList>
    </citation>
    <scope>NUCLEOTIDE SEQUENCE [LARGE SCALE GENOMIC DNA]</scope>
    <source>
        <strain evidence="3">AArc-Sl</strain>
    </source>
</reference>
<keyword evidence="3" id="KW-1185">Reference proteome</keyword>
<feature type="region of interest" description="Disordered" evidence="1">
    <location>
        <begin position="1"/>
        <end position="39"/>
    </location>
</feature>
<keyword evidence="2" id="KW-0456">Lyase</keyword>
<gene>
    <name evidence="2" type="ORF">AArcSl_0965</name>
</gene>
<sequence length="461" mass="49639">MDVTQISRYMSEDADAGEDADAAEGTDADGGEEEPELIGELRERLDDVEAALEAAETEDDLDDVEADLDGVESDLDDVELPEEEGEEGDDDEDDGPSPVEELEDRIADLRDGIENARGPYGEDVVDAVSGARSTLSSTRWTEDGVPEVEAAVSAFLEAVGEALDASFEIDGDAETDAEEGSGGALVAALQSVEGAVEDAGLDADEDAETIASLLEAVEELEAGLEDAEEWSDLEVRDQLAAEGYYDVLGHYKDFPVEWSALKEHEMRGNVDMVLLAFDSLQSDYMEEHCLEALERMGRTAATDEAIEEMLGLANRRNHDAIRILGKMRATEAVDTLVEYVEPDNDTKLQKVTLKALGEIGSREAVQPIANHLAAGEADVRPVAARALGLIGDTRAIQPLSETLETDDDDTTRAAAAWALRQIGTREALEIAAEYDDERSFLLQTEAEKAQATLGDEAEPTA</sequence>
<evidence type="ECO:0000313" key="3">
    <source>
        <dbReference type="Proteomes" id="UP000263012"/>
    </source>
</evidence>
<evidence type="ECO:0000256" key="1">
    <source>
        <dbReference type="SAM" id="MobiDB-lite"/>
    </source>
</evidence>
<protein>
    <submittedName>
        <fullName evidence="2">PBS lyase HEAT-like repeat domain-containing protein</fullName>
    </submittedName>
</protein>
<feature type="region of interest" description="Disordered" evidence="1">
    <location>
        <begin position="52"/>
        <end position="99"/>
    </location>
</feature>
<dbReference type="SUPFAM" id="SSF48371">
    <property type="entry name" value="ARM repeat"/>
    <property type="match status" value="1"/>
</dbReference>
<dbReference type="Gene3D" id="1.25.10.10">
    <property type="entry name" value="Leucine-rich Repeat Variant"/>
    <property type="match status" value="1"/>
</dbReference>
<dbReference type="Proteomes" id="UP000263012">
    <property type="component" value="Chromosome"/>
</dbReference>
<name>A0A343THN1_9EURY</name>
<dbReference type="InterPro" id="IPR011989">
    <property type="entry name" value="ARM-like"/>
</dbReference>
<accession>A0A343THN1</accession>